<dbReference type="GO" id="GO:0140359">
    <property type="term" value="F:ABC-type transporter activity"/>
    <property type="evidence" value="ECO:0007669"/>
    <property type="project" value="InterPro"/>
</dbReference>
<dbReference type="EMBL" id="JACGWZ010000001">
    <property type="protein sequence ID" value="MBA8822779.1"/>
    <property type="molecule type" value="Genomic_DNA"/>
</dbReference>
<keyword evidence="9" id="KW-1185">Reference proteome</keyword>
<dbReference type="InterPro" id="IPR051784">
    <property type="entry name" value="Nod_factor_ABC_transporter"/>
</dbReference>
<comment type="caution">
    <text evidence="8">The sequence shown here is derived from an EMBL/GenBank/DDBJ whole genome shotgun (WGS) entry which is preliminary data.</text>
</comment>
<evidence type="ECO:0000313" key="8">
    <source>
        <dbReference type="EMBL" id="MBA8822779.1"/>
    </source>
</evidence>
<dbReference type="GO" id="GO:0043190">
    <property type="term" value="C:ATP-binding cassette (ABC) transporter complex"/>
    <property type="evidence" value="ECO:0007669"/>
    <property type="project" value="InterPro"/>
</dbReference>
<feature type="transmembrane region" description="Helical" evidence="6">
    <location>
        <begin position="101"/>
        <end position="122"/>
    </location>
</feature>
<feature type="transmembrane region" description="Helical" evidence="6">
    <location>
        <begin position="50"/>
        <end position="70"/>
    </location>
</feature>
<proteinExistence type="predicted"/>
<evidence type="ECO:0000256" key="2">
    <source>
        <dbReference type="ARBA" id="ARBA00022692"/>
    </source>
</evidence>
<keyword evidence="5" id="KW-0046">Antibiotic resistance</keyword>
<evidence type="ECO:0000256" key="4">
    <source>
        <dbReference type="ARBA" id="ARBA00023136"/>
    </source>
</evidence>
<feature type="transmembrane region" description="Helical" evidence="6">
    <location>
        <begin position="161"/>
        <end position="181"/>
    </location>
</feature>
<sequence>MSILLLHARYQFLETIRVPIAILGTLLFPPLFMLLFVVSNPAVGNHPTAATFAAGQMAFFAIVSAYMFNLGAGVAEDRARPWQSYVRTLPAGPVNELGGRLLNAVALALLSLIPVTLVAALLTEAHASVGQLAGALVALVLGGLPLLLLGLAVGYALPLKAAVPVVQLLLFPMAFAGGLFLPPRMFPAWLDALSQALPTRAGRDLVVGTLTGAPTAATSVLVVLGWTLVCAGAAVFAYRRDEGRRFR</sequence>
<dbReference type="AlphaFoldDB" id="A0A839DPW2"/>
<feature type="transmembrane region" description="Helical" evidence="6">
    <location>
        <begin position="216"/>
        <end position="238"/>
    </location>
</feature>
<evidence type="ECO:0000259" key="7">
    <source>
        <dbReference type="Pfam" id="PF01061"/>
    </source>
</evidence>
<evidence type="ECO:0000256" key="3">
    <source>
        <dbReference type="ARBA" id="ARBA00022989"/>
    </source>
</evidence>
<evidence type="ECO:0000313" key="9">
    <source>
        <dbReference type="Proteomes" id="UP000569329"/>
    </source>
</evidence>
<dbReference type="RefSeq" id="WP_182542127.1">
    <property type="nucleotide sequence ID" value="NZ_JACGWZ010000001.1"/>
</dbReference>
<comment type="subcellular location">
    <subcellularLocation>
        <location evidence="1">Membrane</location>
        <topology evidence="1">Multi-pass membrane protein</topology>
    </subcellularLocation>
</comment>
<keyword evidence="4 6" id="KW-0472">Membrane</keyword>
<evidence type="ECO:0000256" key="6">
    <source>
        <dbReference type="SAM" id="Phobius"/>
    </source>
</evidence>
<evidence type="ECO:0000256" key="1">
    <source>
        <dbReference type="ARBA" id="ARBA00004141"/>
    </source>
</evidence>
<dbReference type="InterPro" id="IPR013525">
    <property type="entry name" value="ABC2_TM"/>
</dbReference>
<feature type="transmembrane region" description="Helical" evidence="6">
    <location>
        <begin position="128"/>
        <end position="149"/>
    </location>
</feature>
<accession>A0A839DPW2</accession>
<reference evidence="8 9" key="1">
    <citation type="submission" date="2020-07" db="EMBL/GenBank/DDBJ databases">
        <title>Sequencing the genomes of 1000 actinobacteria strains.</title>
        <authorList>
            <person name="Klenk H.-P."/>
        </authorList>
    </citation>
    <scope>NUCLEOTIDE SEQUENCE [LARGE SCALE GENOMIC DNA]</scope>
    <source>
        <strain evidence="8 9">DSM 45975</strain>
    </source>
</reference>
<protein>
    <submittedName>
        <fullName evidence="8">ABC-2 type transport system permease protein</fullName>
    </submittedName>
</protein>
<gene>
    <name evidence="8" type="ORF">FHX42_000108</name>
</gene>
<dbReference type="PANTHER" id="PTHR43229:SF6">
    <property type="entry name" value="ABC-TYPE MULTIDRUG TRANSPORT SYSTEM, PERMEASE COMPONENT"/>
    <property type="match status" value="1"/>
</dbReference>
<keyword evidence="2 6" id="KW-0812">Transmembrane</keyword>
<dbReference type="PIRSF" id="PIRSF006648">
    <property type="entry name" value="DrrB"/>
    <property type="match status" value="1"/>
</dbReference>
<dbReference type="InterPro" id="IPR000412">
    <property type="entry name" value="ABC_2_transport"/>
</dbReference>
<dbReference type="Pfam" id="PF01061">
    <property type="entry name" value="ABC2_membrane"/>
    <property type="match status" value="1"/>
</dbReference>
<dbReference type="GO" id="GO:0046677">
    <property type="term" value="P:response to antibiotic"/>
    <property type="evidence" value="ECO:0007669"/>
    <property type="project" value="UniProtKB-KW"/>
</dbReference>
<evidence type="ECO:0000256" key="5">
    <source>
        <dbReference type="ARBA" id="ARBA00023251"/>
    </source>
</evidence>
<dbReference type="PANTHER" id="PTHR43229">
    <property type="entry name" value="NODULATION PROTEIN J"/>
    <property type="match status" value="1"/>
</dbReference>
<dbReference type="Proteomes" id="UP000569329">
    <property type="component" value="Unassembled WGS sequence"/>
</dbReference>
<feature type="domain" description="ABC-2 type transporter transmembrane" evidence="7">
    <location>
        <begin position="9"/>
        <end position="208"/>
    </location>
</feature>
<feature type="transmembrane region" description="Helical" evidence="6">
    <location>
        <begin position="20"/>
        <end position="38"/>
    </location>
</feature>
<name>A0A839DPW2_9PSEU</name>
<keyword evidence="3 6" id="KW-1133">Transmembrane helix</keyword>
<organism evidence="8 9">
    <name type="scientific">Halosaccharopolyspora lacisalsi</name>
    <dbReference type="NCBI Taxonomy" id="1000566"/>
    <lineage>
        <taxon>Bacteria</taxon>
        <taxon>Bacillati</taxon>
        <taxon>Actinomycetota</taxon>
        <taxon>Actinomycetes</taxon>
        <taxon>Pseudonocardiales</taxon>
        <taxon>Pseudonocardiaceae</taxon>
        <taxon>Halosaccharopolyspora</taxon>
    </lineage>
</organism>